<dbReference type="EMBL" id="CABDUW010000452">
    <property type="protein sequence ID" value="VTJ69178.1"/>
    <property type="molecule type" value="Genomic_DNA"/>
</dbReference>
<dbReference type="Proteomes" id="UP000335636">
    <property type="component" value="Unassembled WGS sequence"/>
</dbReference>
<dbReference type="InterPro" id="IPR040450">
    <property type="entry name" value="TFIIF_beta_HTH"/>
</dbReference>
<gene>
    <name evidence="2" type="ORF">GHT09_001519</name>
    <name evidence="3" type="ORF">MONAX_5E024923</name>
</gene>
<name>A0A5E4BHY1_MARMO</name>
<dbReference type="InterPro" id="IPR003196">
    <property type="entry name" value="TFIIF_beta"/>
</dbReference>
<protein>
    <recommendedName>
        <fullName evidence="1">TFIIF beta subunit HTH domain-containing protein</fullName>
    </recommendedName>
</protein>
<dbReference type="AlphaFoldDB" id="A0A5E4BHY1"/>
<dbReference type="SUPFAM" id="SSF46785">
    <property type="entry name" value="Winged helix' DNA-binding domain"/>
    <property type="match status" value="1"/>
</dbReference>
<evidence type="ECO:0000259" key="1">
    <source>
        <dbReference type="Pfam" id="PF02270"/>
    </source>
</evidence>
<feature type="domain" description="TFIIF beta subunit HTH" evidence="1">
    <location>
        <begin position="8"/>
        <end position="48"/>
    </location>
</feature>
<dbReference type="EMBL" id="WJEC01000041">
    <property type="protein sequence ID" value="KAF7486514.1"/>
    <property type="molecule type" value="Genomic_DNA"/>
</dbReference>
<evidence type="ECO:0000313" key="4">
    <source>
        <dbReference type="Proteomes" id="UP000335636"/>
    </source>
</evidence>
<evidence type="ECO:0000313" key="2">
    <source>
        <dbReference type="EMBL" id="KAF7486514.1"/>
    </source>
</evidence>
<reference evidence="3 4" key="1">
    <citation type="submission" date="2019-04" db="EMBL/GenBank/DDBJ databases">
        <authorList>
            <person name="Alioto T."/>
            <person name="Alioto T."/>
        </authorList>
    </citation>
    <scope>NUCLEOTIDE SEQUENCE [LARGE SCALE GENOMIC DNA]</scope>
</reference>
<dbReference type="Pfam" id="PF02270">
    <property type="entry name" value="TFIIF_beta"/>
    <property type="match status" value="1"/>
</dbReference>
<dbReference type="Proteomes" id="UP000662637">
    <property type="component" value="Unassembled WGS sequence"/>
</dbReference>
<reference evidence="2" key="2">
    <citation type="submission" date="2020-08" db="EMBL/GenBank/DDBJ databases">
        <authorList>
            <person name="Shumante A."/>
            <person name="Zimin A.V."/>
            <person name="Puiu D."/>
            <person name="Salzberg S.L."/>
        </authorList>
    </citation>
    <scope>NUCLEOTIDE SEQUENCE</scope>
    <source>
        <strain evidence="2">WC2-LM</strain>
        <tissue evidence="2">Liver</tissue>
    </source>
</reference>
<dbReference type="PANTHER" id="PTHR10445:SF0">
    <property type="entry name" value="GENERAL TRANSCRIPTION FACTOR IIF SUBUNIT 2"/>
    <property type="match status" value="1"/>
</dbReference>
<organism evidence="3 4">
    <name type="scientific">Marmota monax</name>
    <name type="common">Woodchuck</name>
    <dbReference type="NCBI Taxonomy" id="9995"/>
    <lineage>
        <taxon>Eukaryota</taxon>
        <taxon>Metazoa</taxon>
        <taxon>Chordata</taxon>
        <taxon>Craniata</taxon>
        <taxon>Vertebrata</taxon>
        <taxon>Euteleostomi</taxon>
        <taxon>Mammalia</taxon>
        <taxon>Eutheria</taxon>
        <taxon>Euarchontoglires</taxon>
        <taxon>Glires</taxon>
        <taxon>Rodentia</taxon>
        <taxon>Sciuromorpha</taxon>
        <taxon>Sciuridae</taxon>
        <taxon>Xerinae</taxon>
        <taxon>Marmotini</taxon>
        <taxon>Marmota</taxon>
    </lineage>
</organism>
<dbReference type="GO" id="GO:0006367">
    <property type="term" value="P:transcription initiation at RNA polymerase II promoter"/>
    <property type="evidence" value="ECO:0007669"/>
    <property type="project" value="InterPro"/>
</dbReference>
<dbReference type="InterPro" id="IPR036388">
    <property type="entry name" value="WH-like_DNA-bd_sf"/>
</dbReference>
<dbReference type="GO" id="GO:0005674">
    <property type="term" value="C:transcription factor TFIIF complex"/>
    <property type="evidence" value="ECO:0007669"/>
    <property type="project" value="InterPro"/>
</dbReference>
<dbReference type="Gene3D" id="1.10.10.10">
    <property type="entry name" value="Winged helix-like DNA-binding domain superfamily/Winged helix DNA-binding domain"/>
    <property type="match status" value="1"/>
</dbReference>
<keyword evidence="4" id="KW-1185">Reference proteome</keyword>
<proteinExistence type="predicted"/>
<dbReference type="InterPro" id="IPR036390">
    <property type="entry name" value="WH_DNA-bd_sf"/>
</dbReference>
<dbReference type="PANTHER" id="PTHR10445">
    <property type="entry name" value="GENERAL TRANSCRIPTION FACTOR IIF SUBUNIT 2"/>
    <property type="match status" value="1"/>
</dbReference>
<evidence type="ECO:0000313" key="3">
    <source>
        <dbReference type="EMBL" id="VTJ69178.1"/>
    </source>
</evidence>
<accession>A0A5E4BHY1</accession>
<sequence length="51" mass="6016">MESELVHDKQHVLVMLFSVFEKHQYYNLKDLVDITKPPVGYLKDILKENGI</sequence>